<proteinExistence type="predicted"/>
<dbReference type="Gene3D" id="3.30.70.100">
    <property type="match status" value="1"/>
</dbReference>
<dbReference type="Pfam" id="PF13242">
    <property type="entry name" value="Hydrolase_like"/>
    <property type="match status" value="1"/>
</dbReference>
<dbReference type="SUPFAM" id="SSF56784">
    <property type="entry name" value="HAD-like"/>
    <property type="match status" value="1"/>
</dbReference>
<dbReference type="NCBIfam" id="TIGR01460">
    <property type="entry name" value="HAD-SF-IIA"/>
    <property type="match status" value="1"/>
</dbReference>
<organism evidence="2 3">
    <name type="scientific">Heterorhabditis bacteriophora</name>
    <name type="common">Entomopathogenic nematode worm</name>
    <dbReference type="NCBI Taxonomy" id="37862"/>
    <lineage>
        <taxon>Eukaryota</taxon>
        <taxon>Metazoa</taxon>
        <taxon>Ecdysozoa</taxon>
        <taxon>Nematoda</taxon>
        <taxon>Chromadorea</taxon>
        <taxon>Rhabditida</taxon>
        <taxon>Rhabditina</taxon>
        <taxon>Rhabditomorpha</taxon>
        <taxon>Strongyloidea</taxon>
        <taxon>Heterorhabditidae</taxon>
        <taxon>Heterorhabditis</taxon>
    </lineage>
</organism>
<dbReference type="AlphaFoldDB" id="A0A1I7XTX4"/>
<dbReference type="InterPro" id="IPR011008">
    <property type="entry name" value="Dimeric_a/b-barrel"/>
</dbReference>
<dbReference type="Proteomes" id="UP000095283">
    <property type="component" value="Unplaced"/>
</dbReference>
<reference evidence="3" key="1">
    <citation type="submission" date="2016-11" db="UniProtKB">
        <authorList>
            <consortium name="WormBaseParasite"/>
        </authorList>
    </citation>
    <scope>IDENTIFICATION</scope>
</reference>
<dbReference type="Gene3D" id="3.40.50.1000">
    <property type="entry name" value="HAD superfamily/HAD-like"/>
    <property type="match status" value="2"/>
</dbReference>
<keyword evidence="2" id="KW-1185">Reference proteome</keyword>
<evidence type="ECO:0000313" key="2">
    <source>
        <dbReference type="Proteomes" id="UP000095283"/>
    </source>
</evidence>
<accession>A0A1I7XTX4</accession>
<dbReference type="InterPro" id="IPR006357">
    <property type="entry name" value="HAD-SF_hydro_IIA"/>
</dbReference>
<evidence type="ECO:0000256" key="1">
    <source>
        <dbReference type="ARBA" id="ARBA00022801"/>
    </source>
</evidence>
<evidence type="ECO:0000313" key="3">
    <source>
        <dbReference type="WBParaSite" id="Hba_20792"/>
    </source>
</evidence>
<dbReference type="InterPro" id="IPR023214">
    <property type="entry name" value="HAD_sf"/>
</dbReference>
<keyword evidence="1" id="KW-0378">Hydrolase</keyword>
<dbReference type="NCBIfam" id="TIGR01452">
    <property type="entry name" value="PGP_euk"/>
    <property type="match status" value="1"/>
</dbReference>
<sequence>MNRAGIQFLATPNQFLVFQNVANFMVITISRKDVLQYDTFLFDADGVLWTGDYPVPCAIDFISNLLQLGKQVFILTNNSTKTIDQYMNKLSTIGFSKIKRDNVISPAIVLADYLKNNSKYDNQLVYLLGTENLKSTLELEGGVRCFGTGPDHLRDYTEHDFINSVDLSIIPKAVICSYDSHFSYPKLMKAANFLNQQGVEFLVTNEDYTFPGPVPGIIIPGSGCTSACLRAVSGRDPIVFGKPHEYMANYLKQRHHIDPTTTIMFGDRLDTDIKFANDNGFASCLMLTGVHSLEDSGQQIDPSGWQKQSHSSLLSTSENIYEITTHNFRPGEQCNYLDAFGKYKQELAQKLPSVELVGSWTVSYGRTRDQAIHLWRYNKGYKDVDKLVSKSIFYFINLVSRFNYLIERHFEFTCMILIQNCNLFKSQIFFRIVPLIKKMQSKILTPTEFSQLK</sequence>
<dbReference type="InterPro" id="IPR006349">
    <property type="entry name" value="PGP_euk"/>
</dbReference>
<dbReference type="SUPFAM" id="SSF54909">
    <property type="entry name" value="Dimeric alpha+beta barrel"/>
    <property type="match status" value="1"/>
</dbReference>
<dbReference type="GO" id="GO:0016791">
    <property type="term" value="F:phosphatase activity"/>
    <property type="evidence" value="ECO:0007669"/>
    <property type="project" value="InterPro"/>
</dbReference>
<dbReference type="InterPro" id="IPR036412">
    <property type="entry name" value="HAD-like_sf"/>
</dbReference>
<dbReference type="PANTHER" id="PTHR19288:SF93">
    <property type="entry name" value="FI11325P-RELATED"/>
    <property type="match status" value="1"/>
</dbReference>
<protein>
    <submittedName>
        <fullName evidence="3">NIPSNAP domain-containing protein</fullName>
    </submittedName>
</protein>
<name>A0A1I7XTX4_HETBA</name>
<dbReference type="WBParaSite" id="Hba_20792">
    <property type="protein sequence ID" value="Hba_20792"/>
    <property type="gene ID" value="Hba_20792"/>
</dbReference>
<dbReference type="GO" id="GO:0005737">
    <property type="term" value="C:cytoplasm"/>
    <property type="evidence" value="ECO:0007669"/>
    <property type="project" value="TreeGrafter"/>
</dbReference>
<dbReference type="PANTHER" id="PTHR19288">
    <property type="entry name" value="4-NITROPHENYLPHOSPHATASE-RELATED"/>
    <property type="match status" value="1"/>
</dbReference>
<dbReference type="Pfam" id="PF13344">
    <property type="entry name" value="Hydrolase_6"/>
    <property type="match status" value="1"/>
</dbReference>